<gene>
    <name evidence="1" type="ORF">GPECTOR_11g171</name>
</gene>
<reference evidence="2" key="1">
    <citation type="journal article" date="2016" name="Nat. Commun.">
        <title>The Gonium pectorale genome demonstrates co-option of cell cycle regulation during the evolution of multicellularity.</title>
        <authorList>
            <person name="Hanschen E.R."/>
            <person name="Marriage T.N."/>
            <person name="Ferris P.J."/>
            <person name="Hamaji T."/>
            <person name="Toyoda A."/>
            <person name="Fujiyama A."/>
            <person name="Neme R."/>
            <person name="Noguchi H."/>
            <person name="Minakuchi Y."/>
            <person name="Suzuki M."/>
            <person name="Kawai-Toyooka H."/>
            <person name="Smith D.R."/>
            <person name="Sparks H."/>
            <person name="Anderson J."/>
            <person name="Bakaric R."/>
            <person name="Luria V."/>
            <person name="Karger A."/>
            <person name="Kirschner M.W."/>
            <person name="Durand P.M."/>
            <person name="Michod R.E."/>
            <person name="Nozaki H."/>
            <person name="Olson B.J."/>
        </authorList>
    </citation>
    <scope>NUCLEOTIDE SEQUENCE [LARGE SCALE GENOMIC DNA]</scope>
    <source>
        <strain evidence="2">NIES-2863</strain>
    </source>
</reference>
<name>A0A150GPJ5_GONPE</name>
<dbReference type="OrthoDB" id="548795at2759"/>
<dbReference type="AlphaFoldDB" id="A0A150GPJ5"/>
<dbReference type="EMBL" id="LSYV01000012">
    <property type="protein sequence ID" value="KXZ51724.1"/>
    <property type="molecule type" value="Genomic_DNA"/>
</dbReference>
<accession>A0A150GPJ5</accession>
<keyword evidence="2" id="KW-1185">Reference proteome</keyword>
<protein>
    <submittedName>
        <fullName evidence="1">Uncharacterized protein</fullName>
    </submittedName>
</protein>
<evidence type="ECO:0000313" key="2">
    <source>
        <dbReference type="Proteomes" id="UP000075714"/>
    </source>
</evidence>
<dbReference type="Proteomes" id="UP000075714">
    <property type="component" value="Unassembled WGS sequence"/>
</dbReference>
<comment type="caution">
    <text evidence="1">The sequence shown here is derived from an EMBL/GenBank/DDBJ whole genome shotgun (WGS) entry which is preliminary data.</text>
</comment>
<evidence type="ECO:0000313" key="1">
    <source>
        <dbReference type="EMBL" id="KXZ51724.1"/>
    </source>
</evidence>
<sequence length="166" mass="18559">MYDRLLRRIQTVELFVKFVGPRLAALDKKEAREQALQQLRDFEPSTPPEALVSDLAADELAPTLVDFVDSFDADYKRYLTLLQLLAAKQAEADSGGSGPGRELLVETAHLARFYAEHVRRDLEAVEVQEEAARARGSADEVARRLARGIRLPVRQAAGRPQPLHQT</sequence>
<organism evidence="1 2">
    <name type="scientific">Gonium pectorale</name>
    <name type="common">Green alga</name>
    <dbReference type="NCBI Taxonomy" id="33097"/>
    <lineage>
        <taxon>Eukaryota</taxon>
        <taxon>Viridiplantae</taxon>
        <taxon>Chlorophyta</taxon>
        <taxon>core chlorophytes</taxon>
        <taxon>Chlorophyceae</taxon>
        <taxon>CS clade</taxon>
        <taxon>Chlamydomonadales</taxon>
        <taxon>Volvocaceae</taxon>
        <taxon>Gonium</taxon>
    </lineage>
</organism>
<proteinExistence type="predicted"/>